<protein>
    <submittedName>
        <fullName evidence="1">Uncharacterized protein</fullName>
    </submittedName>
</protein>
<evidence type="ECO:0000313" key="2">
    <source>
        <dbReference type="Proteomes" id="UP001501302"/>
    </source>
</evidence>
<sequence length="65" mass="7781">MLKYCLIKNFRIMKQVSEKPNMSLQEAEEHYRVSSENYDVDSGENHLAYYRDKHPKVYQVLLNSV</sequence>
<name>A0ABP9GVR0_9FLAO</name>
<comment type="caution">
    <text evidence="1">The sequence shown here is derived from an EMBL/GenBank/DDBJ whole genome shotgun (WGS) entry which is preliminary data.</text>
</comment>
<gene>
    <name evidence="1" type="ORF">GCM10023314_30460</name>
</gene>
<accession>A0ABP9GVR0</accession>
<keyword evidence="2" id="KW-1185">Reference proteome</keyword>
<evidence type="ECO:0000313" key="1">
    <source>
        <dbReference type="EMBL" id="GAA4954699.1"/>
    </source>
</evidence>
<proteinExistence type="predicted"/>
<reference evidence="2" key="1">
    <citation type="journal article" date="2019" name="Int. J. Syst. Evol. Microbiol.">
        <title>The Global Catalogue of Microorganisms (GCM) 10K type strain sequencing project: providing services to taxonomists for standard genome sequencing and annotation.</title>
        <authorList>
            <consortium name="The Broad Institute Genomics Platform"/>
            <consortium name="The Broad Institute Genome Sequencing Center for Infectious Disease"/>
            <person name="Wu L."/>
            <person name="Ma J."/>
        </authorList>
    </citation>
    <scope>NUCLEOTIDE SEQUENCE [LARGE SCALE GENOMIC DNA]</scope>
    <source>
        <strain evidence="2">JCM 18285</strain>
    </source>
</reference>
<organism evidence="1 2">
    <name type="scientific">Algibacter agarivorans</name>
    <dbReference type="NCBI Taxonomy" id="1109741"/>
    <lineage>
        <taxon>Bacteria</taxon>
        <taxon>Pseudomonadati</taxon>
        <taxon>Bacteroidota</taxon>
        <taxon>Flavobacteriia</taxon>
        <taxon>Flavobacteriales</taxon>
        <taxon>Flavobacteriaceae</taxon>
        <taxon>Algibacter</taxon>
    </lineage>
</organism>
<dbReference type="EMBL" id="BAABJJ010000044">
    <property type="protein sequence ID" value="GAA4954699.1"/>
    <property type="molecule type" value="Genomic_DNA"/>
</dbReference>
<dbReference type="Proteomes" id="UP001501302">
    <property type="component" value="Unassembled WGS sequence"/>
</dbReference>